<protein>
    <recommendedName>
        <fullName evidence="5">F-box domain-containing protein</fullName>
    </recommendedName>
</protein>
<dbReference type="SUPFAM" id="SSF52058">
    <property type="entry name" value="L domain-like"/>
    <property type="match status" value="1"/>
</dbReference>
<reference evidence="3" key="1">
    <citation type="journal article" date="2022" name="Cell">
        <title>Repeat-based holocentromeres influence genome architecture and karyotype evolution.</title>
        <authorList>
            <person name="Hofstatter P.G."/>
            <person name="Thangavel G."/>
            <person name="Lux T."/>
            <person name="Neumann P."/>
            <person name="Vondrak T."/>
            <person name="Novak P."/>
            <person name="Zhang M."/>
            <person name="Costa L."/>
            <person name="Castellani M."/>
            <person name="Scott A."/>
            <person name="Toegelov H."/>
            <person name="Fuchs J."/>
            <person name="Mata-Sucre Y."/>
            <person name="Dias Y."/>
            <person name="Vanzela A.L.L."/>
            <person name="Huettel B."/>
            <person name="Almeida C.C.S."/>
            <person name="Simkova H."/>
            <person name="Souza G."/>
            <person name="Pedrosa-Harand A."/>
            <person name="Macas J."/>
            <person name="Mayer K.F.X."/>
            <person name="Houben A."/>
            <person name="Marques A."/>
        </authorList>
    </citation>
    <scope>NUCLEOTIDE SEQUENCE</scope>
    <source>
        <strain evidence="3">RhyBre1mFocal</strain>
    </source>
</reference>
<dbReference type="AlphaFoldDB" id="A0A9Q0HZD6"/>
<dbReference type="EMBL" id="JAMQYH010000001">
    <property type="protein sequence ID" value="KAJ1704052.1"/>
    <property type="molecule type" value="Genomic_DNA"/>
</dbReference>
<dbReference type="PANTHER" id="PTHR34223:SF51">
    <property type="entry name" value="OS06G0556300 PROTEIN"/>
    <property type="match status" value="1"/>
</dbReference>
<evidence type="ECO:0000259" key="2">
    <source>
        <dbReference type="Pfam" id="PF24758"/>
    </source>
</evidence>
<comment type="caution">
    <text evidence="3">The sequence shown here is derived from an EMBL/GenBank/DDBJ whole genome shotgun (WGS) entry which is preliminary data.</text>
</comment>
<dbReference type="InterPro" id="IPR032675">
    <property type="entry name" value="LRR_dom_sf"/>
</dbReference>
<dbReference type="InterPro" id="IPR053197">
    <property type="entry name" value="F-box_SCFL_complex_component"/>
</dbReference>
<gene>
    <name evidence="3" type="ORF">LUZ63_003831</name>
</gene>
<dbReference type="InterPro" id="IPR036047">
    <property type="entry name" value="F-box-like_dom_sf"/>
</dbReference>
<accession>A0A9Q0HZD6</accession>
<evidence type="ECO:0000259" key="1">
    <source>
        <dbReference type="Pfam" id="PF00646"/>
    </source>
</evidence>
<evidence type="ECO:0000313" key="3">
    <source>
        <dbReference type="EMBL" id="KAJ1704052.1"/>
    </source>
</evidence>
<dbReference type="Gene3D" id="3.80.10.10">
    <property type="entry name" value="Ribonuclease Inhibitor"/>
    <property type="match status" value="1"/>
</dbReference>
<dbReference type="OrthoDB" id="586540at2759"/>
<dbReference type="SUPFAM" id="SSF81383">
    <property type="entry name" value="F-box domain"/>
    <property type="match status" value="1"/>
</dbReference>
<dbReference type="Gene3D" id="1.20.1280.50">
    <property type="match status" value="1"/>
</dbReference>
<dbReference type="InterPro" id="IPR053781">
    <property type="entry name" value="F-box_AtFBL13-like"/>
</dbReference>
<keyword evidence="4" id="KW-1185">Reference proteome</keyword>
<name>A0A9Q0HZD6_9POAL</name>
<feature type="domain" description="F-box" evidence="1">
    <location>
        <begin position="73"/>
        <end position="113"/>
    </location>
</feature>
<feature type="domain" description="F-box/LRR-repeat protein 15/At3g58940/PEG3-like LRR" evidence="2">
    <location>
        <begin position="197"/>
        <end position="312"/>
    </location>
</feature>
<dbReference type="Proteomes" id="UP001151287">
    <property type="component" value="Unassembled WGS sequence"/>
</dbReference>
<dbReference type="InterPro" id="IPR055411">
    <property type="entry name" value="LRR_FXL15/At3g58940/PEG3-like"/>
</dbReference>
<sequence length="500" mass="57163">MKEIQCTIQPLRYEIAFIPDLISGDWRVLTFQHLVGLIGYFVGTGLVRTKCSSKFPSEQSPMEQAGKSNGDRISGLPDCLIHLIMSFLTAQEAVQTCLLSKRWKNLWATLPFLDFDLGKFKCDGQSDDSESEDRGLPVKFDKFRDFVGATLLLRKASDLHTSYLSCRELCKWHRYNMPIRSWFLHALNHNPQVLKIDFTLEGSVPLAAFTCASLVDASFSYFPQARDIKVINLPCLRRLHLNGGDLTHGFVEKLFCGCPMIEFFHLEYCDRELYTIDSQSLKYLKAESCNSDFWRQATEKEIMLINAPNLLSFCDIIFLNFMGPKILLKMPSLTSANIRFERSRYGSSYDGKSNILMGLSNVQNLKLSGDGIKVLLETEMPNCPEFSNLKDLSVDSLCLSCHCNLLASFLNQCPNLVKLSLHYDGFWDCEEEMHGIQEPLRIVPCKSKRLQTIEVIFDRNDETFPQVMKYLQDICKKSKAQINMTSLNNWETDSLEEVLQ</sequence>
<proteinExistence type="predicted"/>
<dbReference type="Pfam" id="PF24758">
    <property type="entry name" value="LRR_At5g56370"/>
    <property type="match status" value="1"/>
</dbReference>
<evidence type="ECO:0008006" key="5">
    <source>
        <dbReference type="Google" id="ProtNLM"/>
    </source>
</evidence>
<organism evidence="3 4">
    <name type="scientific">Rhynchospora breviuscula</name>
    <dbReference type="NCBI Taxonomy" id="2022672"/>
    <lineage>
        <taxon>Eukaryota</taxon>
        <taxon>Viridiplantae</taxon>
        <taxon>Streptophyta</taxon>
        <taxon>Embryophyta</taxon>
        <taxon>Tracheophyta</taxon>
        <taxon>Spermatophyta</taxon>
        <taxon>Magnoliopsida</taxon>
        <taxon>Liliopsida</taxon>
        <taxon>Poales</taxon>
        <taxon>Cyperaceae</taxon>
        <taxon>Cyperoideae</taxon>
        <taxon>Rhynchosporeae</taxon>
        <taxon>Rhynchospora</taxon>
    </lineage>
</organism>
<dbReference type="PANTHER" id="PTHR34223">
    <property type="entry name" value="OS11G0201299 PROTEIN"/>
    <property type="match status" value="1"/>
</dbReference>
<dbReference type="Pfam" id="PF00646">
    <property type="entry name" value="F-box"/>
    <property type="match status" value="1"/>
</dbReference>
<evidence type="ECO:0000313" key="4">
    <source>
        <dbReference type="Proteomes" id="UP001151287"/>
    </source>
</evidence>
<dbReference type="InterPro" id="IPR001810">
    <property type="entry name" value="F-box_dom"/>
</dbReference>
<dbReference type="CDD" id="cd22160">
    <property type="entry name" value="F-box_AtFBL13-like"/>
    <property type="match status" value="1"/>
</dbReference>